<comment type="caution">
    <text evidence="2">The sequence shown here is derived from an EMBL/GenBank/DDBJ whole genome shotgun (WGS) entry which is preliminary data.</text>
</comment>
<evidence type="ECO:0000313" key="2">
    <source>
        <dbReference type="EMBL" id="OXS41050.1"/>
    </source>
</evidence>
<proteinExistence type="predicted"/>
<organism evidence="2 3">
    <name type="scientific">Ligilactobacillus agilis</name>
    <dbReference type="NCBI Taxonomy" id="1601"/>
    <lineage>
        <taxon>Bacteria</taxon>
        <taxon>Bacillati</taxon>
        <taxon>Bacillota</taxon>
        <taxon>Bacilli</taxon>
        <taxon>Lactobacillales</taxon>
        <taxon>Lactobacillaceae</taxon>
        <taxon>Ligilactobacillus</taxon>
    </lineage>
</organism>
<evidence type="ECO:0000313" key="3">
    <source>
        <dbReference type="Proteomes" id="UP000215261"/>
    </source>
</evidence>
<gene>
    <name evidence="2" type="ORF">AYP69_03525</name>
</gene>
<evidence type="ECO:0000259" key="1">
    <source>
        <dbReference type="Pfam" id="PF23961"/>
    </source>
</evidence>
<name>A0A231Q2N8_9LACO</name>
<dbReference type="AlphaFoldDB" id="A0A231Q2N8"/>
<accession>A0A231Q2N8</accession>
<sequence length="153" mass="17419">MELTSYDYTMLYRVFSRLLKSKLGLTLIDLNGNGKPPTPPFVALDIISPKIPNNFLEDDSVFEAVVSFTIYAKSKLEALNLCNQARSLFKLTSSRDIFKKNEITLVEMMATQGRYVEETNNYAYMYGFDARLRLIEPRIDDVGTIETINLGGR</sequence>
<dbReference type="NCBIfam" id="NF047498">
    <property type="entry name" value="LIC_12616_fam"/>
    <property type="match status" value="1"/>
</dbReference>
<dbReference type="InterPro" id="IPR057087">
    <property type="entry name" value="Gp12-like"/>
</dbReference>
<dbReference type="EMBL" id="LUGO01000035">
    <property type="protein sequence ID" value="OXS41050.1"/>
    <property type="molecule type" value="Genomic_DNA"/>
</dbReference>
<dbReference type="RefSeq" id="WP_089144850.1">
    <property type="nucleotide sequence ID" value="NZ_LUGD01000002.1"/>
</dbReference>
<dbReference type="Proteomes" id="UP000215261">
    <property type="component" value="Unassembled WGS sequence"/>
</dbReference>
<feature type="domain" description="Phage neck terminator protein gp12-like" evidence="1">
    <location>
        <begin position="11"/>
        <end position="148"/>
    </location>
</feature>
<dbReference type="Pfam" id="PF23961">
    <property type="entry name" value="Phage_tail_terminator_9"/>
    <property type="match status" value="1"/>
</dbReference>
<protein>
    <recommendedName>
        <fullName evidence="1">Phage neck terminator protein gp12-like domain-containing protein</fullName>
    </recommendedName>
</protein>
<reference evidence="2 3" key="1">
    <citation type="submission" date="2016-03" db="EMBL/GenBank/DDBJ databases">
        <title>Sequencing of Lactobacillus Species from Commercial Turkeys.</title>
        <authorList>
            <person name="Johnson T.J."/>
            <person name="Youmans B.P."/>
            <person name="Case K.A."/>
        </authorList>
    </citation>
    <scope>NUCLEOTIDE SEQUENCE [LARGE SCALE GENOMIC DNA]</scope>
    <source>
        <strain evidence="2 3">UMNLA1</strain>
    </source>
</reference>